<protein>
    <recommendedName>
        <fullName evidence="6">Pentatricopeptide repeat-containing protein-mitochondrial domain-containing protein</fullName>
    </recommendedName>
</protein>
<dbReference type="InterPro" id="IPR057027">
    <property type="entry name" value="TPR_mt"/>
</dbReference>
<evidence type="ECO:0000259" key="6">
    <source>
        <dbReference type="Pfam" id="PF23276"/>
    </source>
</evidence>
<feature type="repeat" description="PPR" evidence="5">
    <location>
        <begin position="391"/>
        <end position="425"/>
    </location>
</feature>
<keyword evidence="8" id="KW-1185">Reference proteome</keyword>
<evidence type="ECO:0000256" key="2">
    <source>
        <dbReference type="ARBA" id="ARBA00022737"/>
    </source>
</evidence>
<feature type="repeat" description="PPR" evidence="5">
    <location>
        <begin position="284"/>
        <end position="318"/>
    </location>
</feature>
<evidence type="ECO:0000256" key="4">
    <source>
        <dbReference type="ARBA" id="ARBA00044511"/>
    </source>
</evidence>
<evidence type="ECO:0000313" key="8">
    <source>
        <dbReference type="Proteomes" id="UP000093000"/>
    </source>
</evidence>
<proteinExistence type="inferred from homology"/>
<accession>A0A1C7NIS9</accession>
<dbReference type="PANTHER" id="PTHR47447">
    <property type="entry name" value="OS03G0856100 PROTEIN"/>
    <property type="match status" value="1"/>
</dbReference>
<comment type="caution">
    <text evidence="7">The sequence shown here is derived from an EMBL/GenBank/DDBJ whole genome shotgun (WGS) entry which is preliminary data.</text>
</comment>
<dbReference type="Pfam" id="PF13812">
    <property type="entry name" value="PPR_3"/>
    <property type="match status" value="1"/>
</dbReference>
<reference evidence="7 8" key="1">
    <citation type="submission" date="2016-03" db="EMBL/GenBank/DDBJ databases">
        <title>Choanephora cucurbitarum.</title>
        <authorList>
            <person name="Min B."/>
            <person name="Park H."/>
            <person name="Park J.-H."/>
            <person name="Shin H.-D."/>
            <person name="Choi I.-G."/>
        </authorList>
    </citation>
    <scope>NUCLEOTIDE SEQUENCE [LARGE SCALE GENOMIC DNA]</scope>
    <source>
        <strain evidence="7 8">KUS-F28377</strain>
    </source>
</reference>
<keyword evidence="2" id="KW-0677">Repeat</keyword>
<evidence type="ECO:0000256" key="5">
    <source>
        <dbReference type="PROSITE-ProRule" id="PRU00708"/>
    </source>
</evidence>
<evidence type="ECO:0000256" key="3">
    <source>
        <dbReference type="ARBA" id="ARBA00044493"/>
    </source>
</evidence>
<comment type="similarity">
    <text evidence="1">Belongs to the CCM1 family.</text>
</comment>
<feature type="domain" description="Pentatricopeptide repeat-containing protein-mitochondrial" evidence="6">
    <location>
        <begin position="250"/>
        <end position="382"/>
    </location>
</feature>
<dbReference type="Gene3D" id="1.25.40.10">
    <property type="entry name" value="Tetratricopeptide repeat domain"/>
    <property type="match status" value="3"/>
</dbReference>
<gene>
    <name evidence="7" type="ORF">A0J61_03034</name>
</gene>
<dbReference type="STRING" id="101091.A0A1C7NIS9"/>
<dbReference type="SUPFAM" id="SSF48452">
    <property type="entry name" value="TPR-like"/>
    <property type="match status" value="1"/>
</dbReference>
<feature type="repeat" description="PPR" evidence="5">
    <location>
        <begin position="73"/>
        <end position="107"/>
    </location>
</feature>
<dbReference type="InParanoid" id="A0A1C7NIS9"/>
<dbReference type="PROSITE" id="PS51375">
    <property type="entry name" value="PPR"/>
    <property type="match status" value="4"/>
</dbReference>
<feature type="repeat" description="PPR" evidence="5">
    <location>
        <begin position="356"/>
        <end position="390"/>
    </location>
</feature>
<evidence type="ECO:0000256" key="1">
    <source>
        <dbReference type="ARBA" id="ARBA00006192"/>
    </source>
</evidence>
<dbReference type="Proteomes" id="UP000093000">
    <property type="component" value="Unassembled WGS sequence"/>
</dbReference>
<dbReference type="Pfam" id="PF23276">
    <property type="entry name" value="TPR_24"/>
    <property type="match status" value="1"/>
</dbReference>
<dbReference type="InterPro" id="IPR011990">
    <property type="entry name" value="TPR-like_helical_dom_sf"/>
</dbReference>
<name>A0A1C7NIS9_9FUNG</name>
<sequence>MLLRSLNLSTKRLYGLTQSCRYYTSENALLTDINKKMFDVINRAASANLGSQITLRRILQLADELRQNNVKFDHKTYEHILSAYAKAKQPNKILMLQKQMDGNNVKPSREFYQKALMLAACEGDSVLQSKIIHHMEQTGYPKTTKIYFLLILCMRETLEFERALDTFDQMKREKVPVSLSIYSVLFDMAISLKDPASACQMLKEAEQLKEFDQAKSKFSYMELLRLAALCDDINVIRAIWDKAEGLRPDEGLLLYVLNLASKHGDTKLATNAMKLIGEQGFVYKECHFAPLIETFAATGEVSNAFQLFTAMRKVGVTPTRQSAMPLVRRLGQDKNAVLRAKQVLLEQHTAQQGKIDVVALNLVIHALAYNKENEEALELYEQSKSMDVIPNSETLDAVLDACIHTKNTELGTKVYKEFLEDGIRPTANSLSKMVALMCTQEEDFEGAFMYLEEMKKLELVPLQGCYYKLVKLLSRTHDPRLEMALDDMKAYGYSISNHLIEYVERGKMIAAAATE</sequence>
<dbReference type="AlphaFoldDB" id="A0A1C7NIS9"/>
<evidence type="ECO:0000313" key="7">
    <source>
        <dbReference type="EMBL" id="OBZ88908.1"/>
    </source>
</evidence>
<dbReference type="EMBL" id="LUGH01000124">
    <property type="protein sequence ID" value="OBZ88908.1"/>
    <property type="molecule type" value="Genomic_DNA"/>
</dbReference>
<dbReference type="OrthoDB" id="185373at2759"/>
<comment type="subunit">
    <text evidence="4">Binds to mitochondrial small subunit 15S rRNA.</text>
</comment>
<comment type="function">
    <text evidence="3">Regulates mitochondrial small subunit maturation by controlling 15S rRNA 5'-end processing. Localizes to the 5' precursor of the 15S rRNA in a position that is subsequently occupied by mS47 in the mature yeast mtSSU. Uses structure and sequence-specific RNA recognition, binding to a single-stranded region of the precursor and specifically recognizing bases -6 to -1. The exchange of Ccm1 for mS47 is coupled to the irreversible removal of precursor rRNA that is accompanied by conformational changes of the mitoribosomal proteins uS5m and mS26. These conformational changes signal completion of 5'-end rRNA processing through protection of the mature 5'-end of the 15S rRNA and stabilization of mS47. The removal of the 5' precursor together with the dissociation of Ccm1 may be catalyzed by the 5'-3' exoribonuclease Pet127. Involved in the specific removal of group I introns in mitochondrial encoded transcripts.</text>
</comment>
<organism evidence="7 8">
    <name type="scientific">Choanephora cucurbitarum</name>
    <dbReference type="NCBI Taxonomy" id="101091"/>
    <lineage>
        <taxon>Eukaryota</taxon>
        <taxon>Fungi</taxon>
        <taxon>Fungi incertae sedis</taxon>
        <taxon>Mucoromycota</taxon>
        <taxon>Mucoromycotina</taxon>
        <taxon>Mucoromycetes</taxon>
        <taxon>Mucorales</taxon>
        <taxon>Mucorineae</taxon>
        <taxon>Choanephoraceae</taxon>
        <taxon>Choanephoroideae</taxon>
        <taxon>Choanephora</taxon>
    </lineage>
</organism>
<dbReference type="PANTHER" id="PTHR47447:SF17">
    <property type="entry name" value="OS12G0638900 PROTEIN"/>
    <property type="match status" value="1"/>
</dbReference>
<dbReference type="InterPro" id="IPR002885">
    <property type="entry name" value="PPR_rpt"/>
</dbReference>